<dbReference type="Proteomes" id="UP000708208">
    <property type="component" value="Unassembled WGS sequence"/>
</dbReference>
<dbReference type="InterPro" id="IPR005312">
    <property type="entry name" value="DUF1759"/>
</dbReference>
<feature type="non-terminal residue" evidence="2">
    <location>
        <position position="1"/>
    </location>
</feature>
<keyword evidence="1" id="KW-0175">Coiled coil</keyword>
<evidence type="ECO:0000313" key="2">
    <source>
        <dbReference type="EMBL" id="CAG7729723.1"/>
    </source>
</evidence>
<evidence type="ECO:0000256" key="1">
    <source>
        <dbReference type="SAM" id="Coils"/>
    </source>
</evidence>
<sequence length="263" mass="30750">MAPCDDHVNTRAYLKGQLTATEKCFSKFLPENISKTNLDKLCKKVRTLNPKIDSNYESLLLCLHEEDHAEIHNQYQEMRERLEVLEDFLSTAEEKFREENERIERERDEERRKTDEMLQRDKLELEAKIEKKRIEQQTLLDKERIANWLSFRDRFNQAVHNRTDISRAEKLGHLISNLEGKALEIVKSFGIEDANYQVAYDLLQDMFEHKRQIAFKLVDNILDHPSMQSRSSDALLKAANVLTNSMAAIKSLDDSVDVADLLL</sequence>
<accession>A0A8J2NX64</accession>
<comment type="caution">
    <text evidence="2">The sequence shown here is derived from an EMBL/GenBank/DDBJ whole genome shotgun (WGS) entry which is preliminary data.</text>
</comment>
<organism evidence="2 3">
    <name type="scientific">Allacma fusca</name>
    <dbReference type="NCBI Taxonomy" id="39272"/>
    <lineage>
        <taxon>Eukaryota</taxon>
        <taxon>Metazoa</taxon>
        <taxon>Ecdysozoa</taxon>
        <taxon>Arthropoda</taxon>
        <taxon>Hexapoda</taxon>
        <taxon>Collembola</taxon>
        <taxon>Symphypleona</taxon>
        <taxon>Sminthuridae</taxon>
        <taxon>Allacma</taxon>
    </lineage>
</organism>
<evidence type="ECO:0000313" key="3">
    <source>
        <dbReference type="Proteomes" id="UP000708208"/>
    </source>
</evidence>
<keyword evidence="3" id="KW-1185">Reference proteome</keyword>
<name>A0A8J2NX64_9HEXA</name>
<gene>
    <name evidence="2" type="ORF">AFUS01_LOCUS18417</name>
</gene>
<proteinExistence type="predicted"/>
<dbReference type="OrthoDB" id="7444419at2759"/>
<dbReference type="AlphaFoldDB" id="A0A8J2NX64"/>
<reference evidence="2" key="1">
    <citation type="submission" date="2021-06" db="EMBL/GenBank/DDBJ databases">
        <authorList>
            <person name="Hodson N. C."/>
            <person name="Mongue J. A."/>
            <person name="Jaron S. K."/>
        </authorList>
    </citation>
    <scope>NUCLEOTIDE SEQUENCE</scope>
</reference>
<feature type="coiled-coil region" evidence="1">
    <location>
        <begin position="75"/>
        <end position="142"/>
    </location>
</feature>
<dbReference type="EMBL" id="CAJVCH010183104">
    <property type="protein sequence ID" value="CAG7729723.1"/>
    <property type="molecule type" value="Genomic_DNA"/>
</dbReference>
<dbReference type="Pfam" id="PF03564">
    <property type="entry name" value="DUF1759"/>
    <property type="match status" value="1"/>
</dbReference>
<protein>
    <submittedName>
        <fullName evidence="2">Uncharacterized protein</fullName>
    </submittedName>
</protein>